<dbReference type="STRING" id="338963.Pcar_3415"/>
<name>J9U3R8_SYNC1</name>
<evidence type="ECO:0000313" key="2">
    <source>
        <dbReference type="Proteomes" id="UP000002534"/>
    </source>
</evidence>
<protein>
    <submittedName>
        <fullName evidence="1">Uncharacterized protein</fullName>
    </submittedName>
</protein>
<accession>J9U3R8</accession>
<gene>
    <name evidence="1" type="ordered locus">Pcar_3415</name>
</gene>
<dbReference type="KEGG" id="pca:Pcar_3415"/>
<dbReference type="EMBL" id="CP000142">
    <property type="protein sequence ID" value="AFR67588.1"/>
    <property type="molecule type" value="Genomic_DNA"/>
</dbReference>
<reference evidence="1 2" key="2">
    <citation type="journal article" date="2012" name="BMC Genomics">
        <title>The genome of Pelobacter carbinolicus reveals surprising metabolic capabilities and physiological features.</title>
        <authorList>
            <person name="Aklujkar M."/>
            <person name="Haveman S.A."/>
            <person name="Didonato R.Jr."/>
            <person name="Chertkov O."/>
            <person name="Han C.S."/>
            <person name="Land M.L."/>
            <person name="Brown P."/>
            <person name="Lovley D.R."/>
        </authorList>
    </citation>
    <scope>NUCLEOTIDE SEQUENCE [LARGE SCALE GENOMIC DNA]</scope>
    <source>
        <strain evidence="2">DSM 2380 / NBRC 103641 / GraBd1</strain>
    </source>
</reference>
<dbReference type="AlphaFoldDB" id="J9U3R8"/>
<dbReference type="Proteomes" id="UP000002534">
    <property type="component" value="Chromosome"/>
</dbReference>
<evidence type="ECO:0000313" key="1">
    <source>
        <dbReference type="EMBL" id="AFR67588.1"/>
    </source>
</evidence>
<sequence length="66" mass="7578">MAVPCDHIERCAFFKEFCLGSEEIKSDWVRLFCGSEETSELCERKKYRLASGEDPPVNMSPTGRFL</sequence>
<organism evidence="1 2">
    <name type="scientific">Syntrophotalea carbinolica (strain DSM 2380 / NBRC 103641 / GraBd1)</name>
    <name type="common">Pelobacter carbinolicus</name>
    <dbReference type="NCBI Taxonomy" id="338963"/>
    <lineage>
        <taxon>Bacteria</taxon>
        <taxon>Pseudomonadati</taxon>
        <taxon>Thermodesulfobacteriota</taxon>
        <taxon>Desulfuromonadia</taxon>
        <taxon>Desulfuromonadales</taxon>
        <taxon>Syntrophotaleaceae</taxon>
        <taxon>Syntrophotalea</taxon>
    </lineage>
</organism>
<proteinExistence type="predicted"/>
<reference evidence="2" key="1">
    <citation type="submission" date="2005-10" db="EMBL/GenBank/DDBJ databases">
        <title>Complete sequence of Pelobacter carbinolicus DSM 2380.</title>
        <authorList>
            <person name="Copeland A."/>
            <person name="Lucas S."/>
            <person name="Lapidus A."/>
            <person name="Barry K."/>
            <person name="Detter J.C."/>
            <person name="Glavina T."/>
            <person name="Hammon N."/>
            <person name="Israni S."/>
            <person name="Pitluck S."/>
            <person name="Chertkov O."/>
            <person name="Schmutz J."/>
            <person name="Larimer F."/>
            <person name="Land M."/>
            <person name="Kyrpides N."/>
            <person name="Ivanova N."/>
            <person name="Richardson P."/>
        </authorList>
    </citation>
    <scope>NUCLEOTIDE SEQUENCE [LARGE SCALE GENOMIC DNA]</scope>
    <source>
        <strain evidence="2">DSM 2380 / NBRC 103641 / GraBd1</strain>
    </source>
</reference>
<dbReference type="HOGENOM" id="CLU_2827310_0_0_7"/>
<keyword evidence="2" id="KW-1185">Reference proteome</keyword>